<sequence length="67" mass="7217">PARAQRRLRGAVERVRGSSPSAGGSSAVRCLAKGTQEQLGYAGQAGWGWKGPAMDLSGLRRGRWWHL</sequence>
<feature type="compositionally biased region" description="Low complexity" evidence="1">
    <location>
        <begin position="17"/>
        <end position="27"/>
    </location>
</feature>
<name>A0A5E4CI85_MARMO</name>
<dbReference type="Proteomes" id="UP000335636">
    <property type="component" value="Unassembled WGS sequence"/>
</dbReference>
<evidence type="ECO:0000256" key="1">
    <source>
        <dbReference type="SAM" id="MobiDB-lite"/>
    </source>
</evidence>
<proteinExistence type="predicted"/>
<evidence type="ECO:0000313" key="3">
    <source>
        <dbReference type="Proteomes" id="UP000335636"/>
    </source>
</evidence>
<feature type="region of interest" description="Disordered" evidence="1">
    <location>
        <begin position="1"/>
        <end position="27"/>
    </location>
</feature>
<evidence type="ECO:0000313" key="2">
    <source>
        <dbReference type="EMBL" id="VTJ80642.1"/>
    </source>
</evidence>
<keyword evidence="3" id="KW-1185">Reference proteome</keyword>
<organism evidence="2 3">
    <name type="scientific">Marmota monax</name>
    <name type="common">Woodchuck</name>
    <dbReference type="NCBI Taxonomy" id="9995"/>
    <lineage>
        <taxon>Eukaryota</taxon>
        <taxon>Metazoa</taxon>
        <taxon>Chordata</taxon>
        <taxon>Craniata</taxon>
        <taxon>Vertebrata</taxon>
        <taxon>Euteleostomi</taxon>
        <taxon>Mammalia</taxon>
        <taxon>Eutheria</taxon>
        <taxon>Euarchontoglires</taxon>
        <taxon>Glires</taxon>
        <taxon>Rodentia</taxon>
        <taxon>Sciuromorpha</taxon>
        <taxon>Sciuridae</taxon>
        <taxon>Xerinae</taxon>
        <taxon>Marmotini</taxon>
        <taxon>Marmota</taxon>
    </lineage>
</organism>
<accession>A0A5E4CI85</accession>
<feature type="non-terminal residue" evidence="2">
    <location>
        <position position="67"/>
    </location>
</feature>
<feature type="non-terminal residue" evidence="2">
    <location>
        <position position="1"/>
    </location>
</feature>
<protein>
    <submittedName>
        <fullName evidence="2">Uncharacterized protein</fullName>
    </submittedName>
</protein>
<comment type="caution">
    <text evidence="2">The sequence shown here is derived from an EMBL/GenBank/DDBJ whole genome shotgun (WGS) entry which is preliminary data.</text>
</comment>
<reference evidence="2" key="1">
    <citation type="submission" date="2019-04" db="EMBL/GenBank/DDBJ databases">
        <authorList>
            <person name="Alioto T."/>
            <person name="Alioto T."/>
        </authorList>
    </citation>
    <scope>NUCLEOTIDE SEQUENCE [LARGE SCALE GENOMIC DNA]</scope>
</reference>
<dbReference type="EMBL" id="CABDUW010001327">
    <property type="protein sequence ID" value="VTJ80642.1"/>
    <property type="molecule type" value="Genomic_DNA"/>
</dbReference>
<gene>
    <name evidence="2" type="ORF">MONAX_5E045165</name>
</gene>
<dbReference type="AlphaFoldDB" id="A0A5E4CI85"/>